<proteinExistence type="predicted"/>
<dbReference type="AlphaFoldDB" id="K0B447"/>
<keyword evidence="2" id="KW-1185">Reference proteome</keyword>
<organism evidence="1 2">
    <name type="scientific">Gottschalkia acidurici (strain ATCC 7906 / DSM 604 / BCRC 14475 / CIP 104303 / KCTC 5404 / NCIMB 10678 / 9a)</name>
    <name type="common">Clostridium acidurici</name>
    <dbReference type="NCBI Taxonomy" id="1128398"/>
    <lineage>
        <taxon>Bacteria</taxon>
        <taxon>Bacillati</taxon>
        <taxon>Bacillota</taxon>
        <taxon>Tissierellia</taxon>
        <taxon>Tissierellales</taxon>
        <taxon>Gottschalkiaceae</taxon>
        <taxon>Gottschalkia</taxon>
    </lineage>
</organism>
<dbReference type="Pfam" id="PF20563">
    <property type="entry name" value="DUF6773"/>
    <property type="match status" value="1"/>
</dbReference>
<evidence type="ECO:0000313" key="2">
    <source>
        <dbReference type="Proteomes" id="UP000006094"/>
    </source>
</evidence>
<sequence>MGLFNKERGLVDERISNTMNKILKESYIITIIICFISIFIKSYLYGFRANLVITEIIVIIVSSLYSMIRKISLGVYSDEIEMHDRTSKTPMNIKNIIVGLALGIVISFYFGIRSSILYGGDKNRLWYFIIVFFASFIMYIPFLVGGIAITDFIARKASKKINEKILPEDKDLE</sequence>
<protein>
    <submittedName>
        <fullName evidence="1">Membrane protein</fullName>
    </submittedName>
</protein>
<accession>K0B447</accession>
<dbReference type="EMBL" id="CP003326">
    <property type="protein sequence ID" value="AFS79710.1"/>
    <property type="molecule type" value="Genomic_DNA"/>
</dbReference>
<name>K0B447_GOTA9</name>
<dbReference type="RefSeq" id="WP_014968844.1">
    <property type="nucleotide sequence ID" value="NC_018664.1"/>
</dbReference>
<dbReference type="InterPro" id="IPR046664">
    <property type="entry name" value="DUF6773"/>
</dbReference>
<dbReference type="HOGENOM" id="CLU_1583687_0_0_9"/>
<dbReference type="Proteomes" id="UP000006094">
    <property type="component" value="Chromosome"/>
</dbReference>
<dbReference type="STRING" id="1128398.Curi_c27170"/>
<dbReference type="eggNOG" id="ENOG5032WRN">
    <property type="taxonomic scope" value="Bacteria"/>
</dbReference>
<gene>
    <name evidence="1" type="ordered locus">Curi_c27170</name>
</gene>
<evidence type="ECO:0000313" key="1">
    <source>
        <dbReference type="EMBL" id="AFS79710.1"/>
    </source>
</evidence>
<reference evidence="1 2" key="1">
    <citation type="journal article" date="2012" name="PLoS ONE">
        <title>The purine-utilizing bacterium Clostridium acidurici 9a: a genome-guided metabolic reconsideration.</title>
        <authorList>
            <person name="Hartwich K."/>
            <person name="Poehlein A."/>
            <person name="Daniel R."/>
        </authorList>
    </citation>
    <scope>NUCLEOTIDE SEQUENCE [LARGE SCALE GENOMIC DNA]</scope>
    <source>
        <strain evidence="2">ATCC 7906 / DSM 604 / BCRC 14475 / CIP 104303 / KCTC 5404 / NCIMB 10678 / 9a</strain>
    </source>
</reference>
<dbReference type="KEGG" id="cad:Curi_c27170"/>